<sequence>MNNPEVKSTKIFADSPEALSRLLRADYLRAEMFSGLTQGFTWGKR</sequence>
<proteinExistence type="predicted"/>
<evidence type="ECO:0000313" key="2">
    <source>
        <dbReference type="Proteomes" id="UP000682266"/>
    </source>
</evidence>
<dbReference type="AlphaFoldDB" id="A0AA41JMX9"/>
<dbReference type="Proteomes" id="UP000682266">
    <property type="component" value="Unassembled WGS sequence"/>
</dbReference>
<gene>
    <name evidence="1" type="ORF">KDW93_28400</name>
</gene>
<evidence type="ECO:0000313" key="1">
    <source>
        <dbReference type="EMBL" id="MBR8132832.1"/>
    </source>
</evidence>
<reference evidence="1" key="1">
    <citation type="submission" date="2021-04" db="EMBL/GenBank/DDBJ databases">
        <title>A collection of bacterial strains from the Burkholderia cepacia Research Laboratory and Repository.</title>
        <authorList>
            <person name="Lipuma J."/>
            <person name="Spilker T."/>
        </authorList>
    </citation>
    <scope>NUCLEOTIDE SEQUENCE</scope>
    <source>
        <strain evidence="1">AU36012</strain>
    </source>
</reference>
<protein>
    <submittedName>
        <fullName evidence="1">Uncharacterized protein</fullName>
    </submittedName>
</protein>
<name>A0AA41JMX9_9BURK</name>
<accession>A0AA41JMX9</accession>
<organism evidence="1 2">
    <name type="scientific">Burkholderia ambifaria</name>
    <dbReference type="NCBI Taxonomy" id="152480"/>
    <lineage>
        <taxon>Bacteria</taxon>
        <taxon>Pseudomonadati</taxon>
        <taxon>Pseudomonadota</taxon>
        <taxon>Betaproteobacteria</taxon>
        <taxon>Burkholderiales</taxon>
        <taxon>Burkholderiaceae</taxon>
        <taxon>Burkholderia</taxon>
        <taxon>Burkholderia cepacia complex</taxon>
    </lineage>
</organism>
<dbReference type="RefSeq" id="WP_176091277.1">
    <property type="nucleotide sequence ID" value="NZ_CADERF010000030.1"/>
</dbReference>
<comment type="caution">
    <text evidence="1">The sequence shown here is derived from an EMBL/GenBank/DDBJ whole genome shotgun (WGS) entry which is preliminary data.</text>
</comment>
<dbReference type="EMBL" id="JAGSVG010000033">
    <property type="protein sequence ID" value="MBR8132832.1"/>
    <property type="molecule type" value="Genomic_DNA"/>
</dbReference>